<dbReference type="SUPFAM" id="SSF53300">
    <property type="entry name" value="vWA-like"/>
    <property type="match status" value="1"/>
</dbReference>
<evidence type="ECO:0000313" key="7">
    <source>
        <dbReference type="EMBL" id="MBC5736197.1"/>
    </source>
</evidence>
<comment type="subcellular location">
    <subcellularLocation>
        <location evidence="1">Secreted</location>
    </subcellularLocation>
</comment>
<dbReference type="SUPFAM" id="SSF49373">
    <property type="entry name" value="Invasin/intimin cell-adhesion fragments"/>
    <property type="match status" value="2"/>
</dbReference>
<keyword evidence="8" id="KW-1185">Reference proteome</keyword>
<comment type="caution">
    <text evidence="7">The sequence shown here is derived from an EMBL/GenBank/DDBJ whole genome shotgun (WGS) entry which is preliminary data.</text>
</comment>
<dbReference type="Proteomes" id="UP000607645">
    <property type="component" value="Unassembled WGS sequence"/>
</dbReference>
<gene>
    <name evidence="7" type="ORF">H8S62_04120</name>
</gene>
<dbReference type="PROSITE" id="PS50234">
    <property type="entry name" value="VWFA"/>
    <property type="match status" value="1"/>
</dbReference>
<evidence type="ECO:0000256" key="5">
    <source>
        <dbReference type="SAM" id="SignalP"/>
    </source>
</evidence>
<keyword evidence="4" id="KW-0812">Transmembrane</keyword>
<evidence type="ECO:0000256" key="1">
    <source>
        <dbReference type="ARBA" id="ARBA00004613"/>
    </source>
</evidence>
<dbReference type="Gene3D" id="3.40.50.1820">
    <property type="entry name" value="alpha/beta hydrolase"/>
    <property type="match status" value="1"/>
</dbReference>
<keyword evidence="4" id="KW-1133">Transmembrane helix</keyword>
<sequence length="1049" mass="113744">MKHTSKLLTALLLTMAFLVSALPVHGIHAEPETATVQKNAELVFVIDSTGSMGDAINNVKTGITSFVNSLETQGVKLRIGIVEYRDIEEDGLDSTIIHELNHSPWMNSTSEMVGVLGGIAADGGGDIPESVIDGLGYLVDGETIPWSSDSYKFAVVLTDAGYKVANRHGFNSLQEVADALLHAGINTSVVTEESEFSTYEELYTTTGGTRANIYSDFSTVLADLANQILGLTGKSKKAIYVLPGYLGSELYDGPDGTAGGDLVYVSIPRLMLNMTKFFQDADSNGTRLHVDYARDEYGANGTYKTLVDRLRAEFVDEYDVRFFPYNWLEDLNDSVKKLERDIRKNHYDSVIFVTHSTGGLLASAFIAKSNANKLLVSKAILIAAPLFGTYASLLPIERGDSRKFDFNEILSNIDWFSHGLDAITPKSWVRGWAKNSPTTYQLLPSSEYIRQIPMLNFNSDNWWSPWSNLEAIGSIGGYYRILNGSERINLNLTNGTDRSHRYFRETALKGDVISQWSLASLMEVDTLLICTTSGHSTTKTVLYRNGVFGGKKLDDIIYNRNGDGTVQGISATGAVNGIVKLRVDYYSADHGGLCKDSEVLSRICSEIRGMRTPVKNHHVADTAGISELIKIRYKADVPVTATIYDAENNVVAQVSSEGITGFEENDFIFDSFADAEEDGERTEASIYMPNGGYKILFTHGNSADVSVNFNAYVSTLVDDGWKDFSVITSVASTYDSGLIASFDGTTQVIDNDTITEIVGGTAEDWFTEWEIPSAIKVNKGDVLPIEISGSETGAVSDKLVWHSADESIARVSESGVLTAVGYGKTIISATDGNKAVTSEVTVVQNATAVSFSDVEMVIGERTLIRPSFEPVSTTETELTYSMDKEGIIEINEFGVMHALAEGSVIVTGTTAYGVSGQFTVTVKDDTNYGVESIALPATAKVGLNNKITLDVEFTPVNATNKNIKWYVEDDSIIRLTPGDAQAEIIGTKLGTTKVTAVSEDGGHVAECIVTVTEKEVGPPETGAVSMVLTGIMLVVAGIAVNMGKRRKKH</sequence>
<dbReference type="InterPro" id="IPR002035">
    <property type="entry name" value="VWF_A"/>
</dbReference>
<dbReference type="Pfam" id="PF25106">
    <property type="entry name" value="VWA_4"/>
    <property type="match status" value="1"/>
</dbReference>
<evidence type="ECO:0000256" key="3">
    <source>
        <dbReference type="ARBA" id="ARBA00022729"/>
    </source>
</evidence>
<protein>
    <submittedName>
        <fullName evidence="7">Ig-like domain-containing protein</fullName>
    </submittedName>
</protein>
<dbReference type="SUPFAM" id="SSF53474">
    <property type="entry name" value="alpha/beta-Hydrolases"/>
    <property type="match status" value="1"/>
</dbReference>
<dbReference type="InterPro" id="IPR029058">
    <property type="entry name" value="AB_hydrolase_fold"/>
</dbReference>
<feature type="transmembrane region" description="Helical" evidence="4">
    <location>
        <begin position="1023"/>
        <end position="1043"/>
    </location>
</feature>
<keyword evidence="4" id="KW-0472">Membrane</keyword>
<feature type="signal peptide" evidence="5">
    <location>
        <begin position="1"/>
        <end position="21"/>
    </location>
</feature>
<dbReference type="InterPro" id="IPR003343">
    <property type="entry name" value="Big_2"/>
</dbReference>
<dbReference type="SMART" id="SM00327">
    <property type="entry name" value="VWA"/>
    <property type="match status" value="1"/>
</dbReference>
<dbReference type="AlphaFoldDB" id="A0A8J6JJ32"/>
<dbReference type="RefSeq" id="WP_186918561.1">
    <property type="nucleotide sequence ID" value="NZ_JACOPQ010000002.1"/>
</dbReference>
<evidence type="ECO:0000259" key="6">
    <source>
        <dbReference type="PROSITE" id="PS50234"/>
    </source>
</evidence>
<dbReference type="PANTHER" id="PTHR47763">
    <property type="entry name" value="ALPHA-PROTEIN KINASE VWKA"/>
    <property type="match status" value="1"/>
</dbReference>
<name>A0A8J6JJ32_9FIRM</name>
<dbReference type="SMART" id="SM00635">
    <property type="entry name" value="BID_2"/>
    <property type="match status" value="3"/>
</dbReference>
<feature type="chain" id="PRO_5039129514" evidence="5">
    <location>
        <begin position="22"/>
        <end position="1049"/>
    </location>
</feature>
<evidence type="ECO:0000313" key="8">
    <source>
        <dbReference type="Proteomes" id="UP000607645"/>
    </source>
</evidence>
<dbReference type="Gene3D" id="2.60.40.1080">
    <property type="match status" value="3"/>
</dbReference>
<dbReference type="EMBL" id="JACOPQ010000002">
    <property type="protein sequence ID" value="MBC5736197.1"/>
    <property type="molecule type" value="Genomic_DNA"/>
</dbReference>
<dbReference type="Pfam" id="PF02368">
    <property type="entry name" value="Big_2"/>
    <property type="match status" value="2"/>
</dbReference>
<accession>A0A8J6JJ32</accession>
<feature type="domain" description="VWFA" evidence="6">
    <location>
        <begin position="41"/>
        <end position="228"/>
    </location>
</feature>
<reference evidence="7" key="1">
    <citation type="submission" date="2020-08" db="EMBL/GenBank/DDBJ databases">
        <title>Genome public.</title>
        <authorList>
            <person name="Liu C."/>
            <person name="Sun Q."/>
        </authorList>
    </citation>
    <scope>NUCLEOTIDE SEQUENCE</scope>
    <source>
        <strain evidence="7">NSJ-52</strain>
    </source>
</reference>
<dbReference type="InterPro" id="IPR052969">
    <property type="entry name" value="Thr-specific_kinase-like"/>
</dbReference>
<evidence type="ECO:0000256" key="2">
    <source>
        <dbReference type="ARBA" id="ARBA00022525"/>
    </source>
</evidence>
<dbReference type="InterPro" id="IPR056861">
    <property type="entry name" value="HMCN1-like_VWA"/>
</dbReference>
<dbReference type="InterPro" id="IPR008964">
    <property type="entry name" value="Invasin/intimin_cell_adhesion"/>
</dbReference>
<dbReference type="InterPro" id="IPR036465">
    <property type="entry name" value="vWFA_dom_sf"/>
</dbReference>
<evidence type="ECO:0000256" key="4">
    <source>
        <dbReference type="SAM" id="Phobius"/>
    </source>
</evidence>
<keyword evidence="2" id="KW-0964">Secreted</keyword>
<proteinExistence type="predicted"/>
<dbReference type="Gene3D" id="3.40.50.410">
    <property type="entry name" value="von Willebrand factor, type A domain"/>
    <property type="match status" value="1"/>
</dbReference>
<keyword evidence="3 5" id="KW-0732">Signal</keyword>
<organism evidence="7 8">
    <name type="scientific">Lawsonibacter faecis</name>
    <dbReference type="NCBI Taxonomy" id="2763052"/>
    <lineage>
        <taxon>Bacteria</taxon>
        <taxon>Bacillati</taxon>
        <taxon>Bacillota</taxon>
        <taxon>Clostridia</taxon>
        <taxon>Eubacteriales</taxon>
        <taxon>Oscillospiraceae</taxon>
        <taxon>Lawsonibacter</taxon>
    </lineage>
</organism>